<dbReference type="Proteomes" id="UP001272097">
    <property type="component" value="Unassembled WGS sequence"/>
</dbReference>
<name>A0ABU4WVY8_9HYPH</name>
<dbReference type="InterPro" id="IPR027417">
    <property type="entry name" value="P-loop_NTPase"/>
</dbReference>
<keyword evidence="2" id="KW-1185">Reference proteome</keyword>
<organism evidence="1 2">
    <name type="scientific">Mesorhizobium australafricanum</name>
    <dbReference type="NCBI Taxonomy" id="3072311"/>
    <lineage>
        <taxon>Bacteria</taxon>
        <taxon>Pseudomonadati</taxon>
        <taxon>Pseudomonadota</taxon>
        <taxon>Alphaproteobacteria</taxon>
        <taxon>Hyphomicrobiales</taxon>
        <taxon>Phyllobacteriaceae</taxon>
        <taxon>Mesorhizobium</taxon>
    </lineage>
</organism>
<evidence type="ECO:0008006" key="3">
    <source>
        <dbReference type="Google" id="ProtNLM"/>
    </source>
</evidence>
<dbReference type="EMBL" id="JAVIIS010000013">
    <property type="protein sequence ID" value="MDX8440221.1"/>
    <property type="molecule type" value="Genomic_DNA"/>
</dbReference>
<gene>
    <name evidence="1" type="ORF">RFM51_11505</name>
</gene>
<protein>
    <recommendedName>
        <fullName evidence="3">ATP-binding protein</fullName>
    </recommendedName>
</protein>
<comment type="caution">
    <text evidence="1">The sequence shown here is derived from an EMBL/GenBank/DDBJ whole genome shotgun (WGS) entry which is preliminary data.</text>
</comment>
<accession>A0ABU4WVY8</accession>
<dbReference type="InterPro" id="IPR011990">
    <property type="entry name" value="TPR-like_helical_dom_sf"/>
</dbReference>
<reference evidence="1 2" key="1">
    <citation type="submission" date="2023-08" db="EMBL/GenBank/DDBJ databases">
        <title>Implementing the SeqCode for naming new Mesorhizobium species isolated from Vachellia karroo root nodules.</title>
        <authorList>
            <person name="Van Lill M."/>
        </authorList>
    </citation>
    <scope>NUCLEOTIDE SEQUENCE [LARGE SCALE GENOMIC DNA]</scope>
    <source>
        <strain evidence="1 2">VK3E</strain>
    </source>
</reference>
<evidence type="ECO:0000313" key="1">
    <source>
        <dbReference type="EMBL" id="MDX8440221.1"/>
    </source>
</evidence>
<dbReference type="SUPFAM" id="SSF52540">
    <property type="entry name" value="P-loop containing nucleoside triphosphate hydrolases"/>
    <property type="match status" value="1"/>
</dbReference>
<sequence length="1332" mass="143782">MDVFESGPRLGSPYGDPARQAVAALRGYGYQLYASGLAWVGLADGELLHLEVAEDYSVMTRQALTGTQVKDTAGSGKISLQSVYVRSAIDNFVDMVSRNPTRVVSLHYLTTAEIGLERRKDQRVDNQPALHYWRQAAAGADVAPLRKLLEALDLKPATKGFVLARNDMALRSELLARVHWHCGASSFENLRDELEAGLIEFVTSARRQSSQVARNLLPAMVERLLLTATSKGSRQLRRADLLSLLDSVSMVSVPADQLPAAFSGTGGAFSRPSLLISTSELPMPSLVAPRTELVADIDAIRCKAGIAIACAATGLGKTLLARLAASRTDHWVIIDFRDLGPSETASRLSVALGELVARPPTHVILDDLNEIDHPTVRDPLLRLMASLRRRDATAIITTYRPPAPATQHLLSPQVSPVLEVPYFSDREVSALVCSTGGQIKYTDAVYRAASLGHPQLTIAILLRLSAAGWSRASVVALLGGNIQIEMGAERRAMRQRLVAAVPAEAQSLLFRTSLIGGTFDRGLAMTLGAAAPPIALAGLSLDRLVGPWIEPWHGDRLRVSPLLEGAGLEVFAAAECRAIHRCIADALMGSRRLSVLDAGTAMRHALKSDEAALVVAFADSVIRCNAETLELVTPFLGELGSLQTDTPIFPPSPVASMMMRFAQLLSLLPNGAPADAQQCWKALERERAQVKGQVLFESSVLSKLLVHERAGELFPSWIDLLLRFDQLTETHAHLAEVSQGFQSPGGGDVHVSGVLFATQMRNITTVAGFRALLERLDQEPAGLRERLFSSFQIGRGDISILVMHAWLKESRADAFDWEAAASQYGACADIAIRWQNPTLAVRCAIAQSICLDESGDDAERAFACLADAEKRFGFDIALVRARAKIHWRRREYGAALPLLATAARAGGQDALERAYIAREAGISAAELGDWAEAERWFEQARTEASDLQLPSVRAMAIGLLADTAHAACCAGRPDVAVMKLREALGQLPTLDPDGTLAEAYCHRVLRHAVLWLFNELTHSVPADVQDIRYAPGCGSNQEPPEEIRSHPLGDLDFAYYMLADADEALPRPTGFHLEFRRYLLKGPILSSEVSRVIAAGNKAIVSHNATNFVTLLRHHAAMAAMVAAGRGGDLGEQLQNPERGVVPLAVIDDDADAEVLRGAEDMLLSFSIAAALAGAFGAVDSVVQAGLGTAEIAGLHPLLERMVGRDNTIHTDRHGAALAIDTLRRDLTGEPMLLWWAGAWMLFHVRASNLRSGVAEPLVCWIFDSWSELAGEGRFRLAAPAVNGPPIEQVLSNCDRSLPNAARLLLVAAPAASIRMGLQVRENLELLANSGS</sequence>
<proteinExistence type="predicted"/>
<dbReference type="Gene3D" id="1.25.40.10">
    <property type="entry name" value="Tetratricopeptide repeat domain"/>
    <property type="match status" value="1"/>
</dbReference>
<dbReference type="RefSeq" id="WP_320214140.1">
    <property type="nucleotide sequence ID" value="NZ_JAVIIS010000013.1"/>
</dbReference>
<evidence type="ECO:0000313" key="2">
    <source>
        <dbReference type="Proteomes" id="UP001272097"/>
    </source>
</evidence>